<evidence type="ECO:0000256" key="4">
    <source>
        <dbReference type="ARBA" id="ARBA00023236"/>
    </source>
</evidence>
<dbReference type="Pfam" id="PF04851">
    <property type="entry name" value="ResIII"/>
    <property type="match status" value="1"/>
</dbReference>
<dbReference type="SUPFAM" id="SSF52540">
    <property type="entry name" value="P-loop containing nucleoside triphosphate hydrolases"/>
    <property type="match status" value="1"/>
</dbReference>
<dbReference type="GO" id="GO:0005524">
    <property type="term" value="F:ATP binding"/>
    <property type="evidence" value="ECO:0007669"/>
    <property type="project" value="UniProtKB-KW"/>
</dbReference>
<dbReference type="AlphaFoldDB" id="A0AA46TYF5"/>
<dbReference type="GO" id="GO:0043138">
    <property type="term" value="F:3'-5' DNA helicase activity"/>
    <property type="evidence" value="ECO:0007669"/>
    <property type="project" value="TreeGrafter"/>
</dbReference>
<evidence type="ECO:0000313" key="8">
    <source>
        <dbReference type="Proteomes" id="UP001164042"/>
    </source>
</evidence>
<feature type="domain" description="Helicase C-terminal" evidence="6">
    <location>
        <begin position="274"/>
        <end position="434"/>
    </location>
</feature>
<dbReference type="PROSITE" id="PS51194">
    <property type="entry name" value="HELICASE_CTER"/>
    <property type="match status" value="1"/>
</dbReference>
<keyword evidence="4" id="KW-0742">SOS response</keyword>
<dbReference type="EMBL" id="CP109635">
    <property type="protein sequence ID" value="UYT11375.1"/>
    <property type="molecule type" value="Genomic_DNA"/>
</dbReference>
<dbReference type="GO" id="GO:0003677">
    <property type="term" value="F:DNA binding"/>
    <property type="evidence" value="ECO:0007669"/>
    <property type="project" value="UniProtKB-KW"/>
</dbReference>
<evidence type="ECO:0000256" key="3">
    <source>
        <dbReference type="ARBA" id="ARBA00023125"/>
    </source>
</evidence>
<dbReference type="Gene3D" id="3.40.50.300">
    <property type="entry name" value="P-loop containing nucleotide triphosphate hydrolases"/>
    <property type="match status" value="2"/>
</dbReference>
<evidence type="ECO:0000256" key="2">
    <source>
        <dbReference type="ARBA" id="ARBA00022840"/>
    </source>
</evidence>
<gene>
    <name evidence="7" type="ORF">OF801_05340</name>
</gene>
<keyword evidence="3" id="KW-0238">DNA-binding</keyword>
<dbReference type="InterPro" id="IPR027417">
    <property type="entry name" value="P-loop_NTPase"/>
</dbReference>
<dbReference type="GO" id="GO:0006302">
    <property type="term" value="P:double-strand break repair"/>
    <property type="evidence" value="ECO:0007669"/>
    <property type="project" value="TreeGrafter"/>
</dbReference>
<dbReference type="GO" id="GO:0006270">
    <property type="term" value="P:DNA replication initiation"/>
    <property type="evidence" value="ECO:0007669"/>
    <property type="project" value="TreeGrafter"/>
</dbReference>
<dbReference type="PANTHER" id="PTHR30580">
    <property type="entry name" value="PRIMOSOMAL PROTEIN N"/>
    <property type="match status" value="1"/>
</dbReference>
<keyword evidence="7" id="KW-0347">Helicase</keyword>
<dbReference type="SMART" id="SM00490">
    <property type="entry name" value="HELICc"/>
    <property type="match status" value="1"/>
</dbReference>
<keyword evidence="1" id="KW-0547">Nucleotide-binding</keyword>
<dbReference type="InterPro" id="IPR006935">
    <property type="entry name" value="Helicase/UvrB_N"/>
</dbReference>
<dbReference type="PROSITE" id="PS51192">
    <property type="entry name" value="HELICASE_ATP_BIND_1"/>
    <property type="match status" value="1"/>
</dbReference>
<dbReference type="InterPro" id="IPR001650">
    <property type="entry name" value="Helicase_C-like"/>
</dbReference>
<name>A0AA46TYF5_9LACT</name>
<evidence type="ECO:0000259" key="6">
    <source>
        <dbReference type="PROSITE" id="PS51194"/>
    </source>
</evidence>
<evidence type="ECO:0000256" key="1">
    <source>
        <dbReference type="ARBA" id="ARBA00022741"/>
    </source>
</evidence>
<dbReference type="GO" id="GO:0009432">
    <property type="term" value="P:SOS response"/>
    <property type="evidence" value="ECO:0007669"/>
    <property type="project" value="UniProtKB-KW"/>
</dbReference>
<evidence type="ECO:0000259" key="5">
    <source>
        <dbReference type="PROSITE" id="PS51192"/>
    </source>
</evidence>
<dbReference type="PANTHER" id="PTHR30580:SF1">
    <property type="entry name" value="COMF OPERON PROTEIN 1"/>
    <property type="match status" value="1"/>
</dbReference>
<accession>A0AA46TYF5</accession>
<protein>
    <submittedName>
        <fullName evidence="7">DEAD/DEAH box helicase</fullName>
    </submittedName>
</protein>
<dbReference type="GO" id="GO:0016787">
    <property type="term" value="F:hydrolase activity"/>
    <property type="evidence" value="ECO:0007669"/>
    <property type="project" value="InterPro"/>
</dbReference>
<dbReference type="InterPro" id="IPR014001">
    <property type="entry name" value="Helicase_ATP-bd"/>
</dbReference>
<dbReference type="GO" id="GO:0006310">
    <property type="term" value="P:DNA recombination"/>
    <property type="evidence" value="ECO:0007669"/>
    <property type="project" value="TreeGrafter"/>
</dbReference>
<keyword evidence="7" id="KW-0378">Hydrolase</keyword>
<keyword evidence="2" id="KW-0067">ATP-binding</keyword>
<proteinExistence type="predicted"/>
<sequence length="439" mass="50296">MNELYGRLLLQKELSKIPDKATLFDSMHDISKTVIMCNRCGKKSKKKEVLLPVGAYYCPYCIQMGRVRSDEKLYHLPQEDFLAASFLNWQGKLTAPQQYISDTLVKLHQQQKTVLVQAVTGAGKTEMIYQMIDNTLKKGKAVGLTSPRIDVCLELYYRLKRDFSCPISLLHGKSEKYSRSPLVIATTHQLMRFRHAFDLVILDEVDAFPFPDNDMLSFALTQARKPSSSLIYLTATTTNNLEKQVKLGQIEKLQLPRRFHGFPLVLPQFFWQSKFYKMVKKQRESGFPLLIFVPEIRLGEKLSQDLQSSFPHEEIAFVASTSLERLEAVERFRQGNISILVSTTILERGVTFPKVDVFVFQSHHHNFTRSSLIQIAGRVGRSTERPDGKVFFFHLGKTTAMLEAYKNIRNMNKAGGFQLFVCFAILNTLLKPLSINFFS</sequence>
<dbReference type="Proteomes" id="UP001164042">
    <property type="component" value="Chromosome"/>
</dbReference>
<dbReference type="Pfam" id="PF00271">
    <property type="entry name" value="Helicase_C"/>
    <property type="match status" value="1"/>
</dbReference>
<keyword evidence="4" id="KW-0227">DNA damage</keyword>
<organism evidence="7 8">
    <name type="scientific">Lactococcus garvieae</name>
    <dbReference type="NCBI Taxonomy" id="1363"/>
    <lineage>
        <taxon>Bacteria</taxon>
        <taxon>Bacillati</taxon>
        <taxon>Bacillota</taxon>
        <taxon>Bacilli</taxon>
        <taxon>Lactobacillales</taxon>
        <taxon>Streptococcaceae</taxon>
        <taxon>Lactococcus</taxon>
    </lineage>
</organism>
<reference evidence="7" key="1">
    <citation type="submission" date="2022-10" db="EMBL/GenBank/DDBJ databases">
        <title>Genome assembly of Lactococcus garvieae isolates from cricket gut.</title>
        <authorList>
            <person name="Luecke A.R."/>
            <person name="Brown A.M.V."/>
            <person name="Wakeman C.A."/>
        </authorList>
    </citation>
    <scope>NUCLEOTIDE SEQUENCE</scope>
    <source>
        <strain evidence="7">Alexii-11_2</strain>
    </source>
</reference>
<dbReference type="SMART" id="SM00487">
    <property type="entry name" value="DEXDc"/>
    <property type="match status" value="1"/>
</dbReference>
<evidence type="ECO:0000313" key="7">
    <source>
        <dbReference type="EMBL" id="UYT11375.1"/>
    </source>
</evidence>
<feature type="domain" description="Helicase ATP-binding" evidence="5">
    <location>
        <begin position="105"/>
        <end position="255"/>
    </location>
</feature>